<feature type="region of interest" description="Disordered" evidence="1">
    <location>
        <begin position="130"/>
        <end position="205"/>
    </location>
</feature>
<evidence type="ECO:0000313" key="3">
    <source>
        <dbReference type="Proteomes" id="UP001219518"/>
    </source>
</evidence>
<feature type="region of interest" description="Disordered" evidence="1">
    <location>
        <begin position="335"/>
        <end position="394"/>
    </location>
</feature>
<sequence length="394" mass="42200">MESVRPVPVPSRHCRLADCYAAEAEARHGLAPLRPLRPRRPVREDMFYGYAFPKQGDSGPGTQHDWGIKSAAKQGMTVASRQRRGVEATEARRPGPARPSSKNYRHSARLDLCPLRVYIRDEMWGPGPVLSRAGGGTARGHHRPEETRAKRLQAAPGGGPAPAPAARSSKHRLVKSEGIKRATSKGQAEQEIDSAGREGGQSDTRPAVVAERLAAEASVSESKAAASVEMPPSATPVPPLRARPAQGPPTSPAGSPGRTRTQRSCDGQDARPTPTPRDPTPASTVRLKALVDPGPGPSPFPATDLVYQIMQWTVVLHYNASQRLSERPVGRLEYAPLAEEPGPGPDPTTHGNAKEAEAVRPPASSPDRPTATPPCCPWPDTPDDDIVDDNYDVF</sequence>
<keyword evidence="2" id="KW-0645">Protease</keyword>
<dbReference type="EMBL" id="JAHWGI010000293">
    <property type="protein sequence ID" value="KAK3912387.1"/>
    <property type="molecule type" value="Genomic_DNA"/>
</dbReference>
<feature type="compositionally biased region" description="Pro residues" evidence="1">
    <location>
        <begin position="233"/>
        <end position="251"/>
    </location>
</feature>
<dbReference type="AlphaFoldDB" id="A0AAE1H070"/>
<feature type="compositionally biased region" description="Basic and acidic residues" evidence="1">
    <location>
        <begin position="84"/>
        <end position="93"/>
    </location>
</feature>
<feature type="compositionally biased region" description="Low complexity" evidence="1">
    <location>
        <begin position="220"/>
        <end position="229"/>
    </location>
</feature>
<dbReference type="GO" id="GO:0008237">
    <property type="term" value="F:metallopeptidase activity"/>
    <property type="evidence" value="ECO:0007669"/>
    <property type="project" value="UniProtKB-KW"/>
</dbReference>
<reference evidence="2" key="1">
    <citation type="submission" date="2021-07" db="EMBL/GenBank/DDBJ databases">
        <authorList>
            <person name="Catto M.A."/>
            <person name="Jacobson A."/>
            <person name="Kennedy G."/>
            <person name="Labadie P."/>
            <person name="Hunt B.G."/>
            <person name="Srinivasan R."/>
        </authorList>
    </citation>
    <scope>NUCLEOTIDE SEQUENCE</scope>
    <source>
        <strain evidence="2">PL_HMW_Pooled</strain>
        <tissue evidence="2">Head</tissue>
    </source>
</reference>
<dbReference type="Proteomes" id="UP001219518">
    <property type="component" value="Unassembled WGS sequence"/>
</dbReference>
<feature type="compositionally biased region" description="Acidic residues" evidence="1">
    <location>
        <begin position="381"/>
        <end position="394"/>
    </location>
</feature>
<evidence type="ECO:0000313" key="2">
    <source>
        <dbReference type="EMBL" id="KAK3912387.1"/>
    </source>
</evidence>
<comment type="caution">
    <text evidence="2">The sequence shown here is derived from an EMBL/GenBank/DDBJ whole genome shotgun (WGS) entry which is preliminary data.</text>
</comment>
<feature type="region of interest" description="Disordered" evidence="1">
    <location>
        <begin position="75"/>
        <end position="105"/>
    </location>
</feature>
<accession>A0AAE1H070</accession>
<evidence type="ECO:0000256" key="1">
    <source>
        <dbReference type="SAM" id="MobiDB-lite"/>
    </source>
</evidence>
<feature type="region of interest" description="Disordered" evidence="1">
    <location>
        <begin position="220"/>
        <end position="283"/>
    </location>
</feature>
<reference evidence="2" key="2">
    <citation type="journal article" date="2023" name="BMC Genomics">
        <title>Pest status, molecular evolution, and epigenetic factors derived from the genome assembly of Frankliniella fusca, a thysanopteran phytovirus vector.</title>
        <authorList>
            <person name="Catto M.A."/>
            <person name="Labadie P.E."/>
            <person name="Jacobson A.L."/>
            <person name="Kennedy G.G."/>
            <person name="Srinivasan R."/>
            <person name="Hunt B.G."/>
        </authorList>
    </citation>
    <scope>NUCLEOTIDE SEQUENCE</scope>
    <source>
        <strain evidence="2">PL_HMW_Pooled</strain>
    </source>
</reference>
<organism evidence="2 3">
    <name type="scientific">Frankliniella fusca</name>
    <dbReference type="NCBI Taxonomy" id="407009"/>
    <lineage>
        <taxon>Eukaryota</taxon>
        <taxon>Metazoa</taxon>
        <taxon>Ecdysozoa</taxon>
        <taxon>Arthropoda</taxon>
        <taxon>Hexapoda</taxon>
        <taxon>Insecta</taxon>
        <taxon>Pterygota</taxon>
        <taxon>Neoptera</taxon>
        <taxon>Paraneoptera</taxon>
        <taxon>Thysanoptera</taxon>
        <taxon>Terebrantia</taxon>
        <taxon>Thripoidea</taxon>
        <taxon>Thripidae</taxon>
        <taxon>Frankliniella</taxon>
    </lineage>
</organism>
<protein>
    <submittedName>
        <fullName evidence="2">Zinc metalloprotease</fullName>
    </submittedName>
</protein>
<name>A0AAE1H070_9NEOP</name>
<keyword evidence="2" id="KW-0482">Metalloprotease</keyword>
<feature type="compositionally biased region" description="Pro residues" evidence="1">
    <location>
        <begin position="371"/>
        <end position="380"/>
    </location>
</feature>
<keyword evidence="3" id="KW-1185">Reference proteome</keyword>
<proteinExistence type="predicted"/>
<gene>
    <name evidence="2" type="ORF">KUF71_021957</name>
</gene>
<keyword evidence="2" id="KW-0378">Hydrolase</keyword>